<dbReference type="AlphaFoldDB" id="A0A1C5HI27"/>
<dbReference type="EMBL" id="LT607750">
    <property type="protein sequence ID" value="SCG45527.1"/>
    <property type="molecule type" value="Genomic_DNA"/>
</dbReference>
<dbReference type="RefSeq" id="WP_231928579.1">
    <property type="nucleotide sequence ID" value="NZ_LT607750.1"/>
</dbReference>
<protein>
    <submittedName>
        <fullName evidence="2">Uncharacterized protein</fullName>
    </submittedName>
</protein>
<name>A0A1C5HI27_9ACTN</name>
<proteinExistence type="predicted"/>
<reference evidence="2 3" key="1">
    <citation type="submission" date="2016-06" db="EMBL/GenBank/DDBJ databases">
        <authorList>
            <person name="Kjaerup R.B."/>
            <person name="Dalgaard T.S."/>
            <person name="Juul-Madsen H.R."/>
        </authorList>
    </citation>
    <scope>NUCLEOTIDE SEQUENCE [LARGE SCALE GENOMIC DNA]</scope>
    <source>
        <strain evidence="2 3">DSM 43904</strain>
    </source>
</reference>
<organism evidence="2 3">
    <name type="scientific">Micromonospora echinaurantiaca</name>
    <dbReference type="NCBI Taxonomy" id="47857"/>
    <lineage>
        <taxon>Bacteria</taxon>
        <taxon>Bacillati</taxon>
        <taxon>Actinomycetota</taxon>
        <taxon>Actinomycetes</taxon>
        <taxon>Micromonosporales</taxon>
        <taxon>Micromonosporaceae</taxon>
        <taxon>Micromonospora</taxon>
    </lineage>
</organism>
<evidence type="ECO:0000313" key="2">
    <source>
        <dbReference type="EMBL" id="SCG45527.1"/>
    </source>
</evidence>
<keyword evidence="1" id="KW-0472">Membrane</keyword>
<evidence type="ECO:0000256" key="1">
    <source>
        <dbReference type="SAM" id="Phobius"/>
    </source>
</evidence>
<feature type="transmembrane region" description="Helical" evidence="1">
    <location>
        <begin position="21"/>
        <end position="41"/>
    </location>
</feature>
<dbReference type="InterPro" id="IPR045713">
    <property type="entry name" value="DUF6069"/>
</dbReference>
<accession>A0A1C5HI27</accession>
<dbReference type="Pfam" id="PF19545">
    <property type="entry name" value="DUF6069"/>
    <property type="match status" value="1"/>
</dbReference>
<evidence type="ECO:0000313" key="3">
    <source>
        <dbReference type="Proteomes" id="UP000198217"/>
    </source>
</evidence>
<sequence>MTGTIARPQPSVRRGRRAATLGLAVVAGLAVWVVCDPLAGLDLAVGSPPTTRTVGPASIVVAALVAGAAGWALLAFLESWRQHRGRRVWRITAWTVLALSLLGPPSSGATGGVLASLIAMHLAVGATLILRLAPGAEDRSAAPTAAG</sequence>
<dbReference type="Proteomes" id="UP000198217">
    <property type="component" value="Chromosome I"/>
</dbReference>
<gene>
    <name evidence="2" type="ORF">GA0070609_1642</name>
</gene>
<feature type="transmembrane region" description="Helical" evidence="1">
    <location>
        <begin position="53"/>
        <end position="76"/>
    </location>
</feature>
<keyword evidence="3" id="KW-1185">Reference proteome</keyword>
<keyword evidence="1" id="KW-0812">Transmembrane</keyword>
<keyword evidence="1" id="KW-1133">Transmembrane helix</keyword>